<sequence>MDWSKKVIGIVQAAFDSVLEKTSYPLEESRHAPKTVTPNYTHRRGDLRTGPSSRPLSHFSSHTQLPSRSSSHSSSPTLAPPHHPQPSSISDVPHMSLTFPKHPNMPPVVNIDDAEGFMAAARALKFPKSENSYMSAASTAVDDSSSDQQPDASEDVEETPTDNVLPATTYNENDVSAADETNGWGVTNDDDAQSTATPAEPLMAVNDTNGSLAALDFKNAISLAADAGVYTPADVDIEKDDEEEDRDHLTTFKTWGTPDVRDKPAAQVRRVILKGLPSSWSTPAKVLTLIHGGMVERVSVTAAGNAHVVFCDADACKAFYNKYPNGIDLDKDRKMTVFVEMGSEVDIVSSHLAFNLSVGATRVVRAVGVDLGLSMVQLLQVASVQSRRVEKIIDHYVPGDARHVIFRFCSIDDAVRFRAAIIRDELWEQCNVQYAADPCEVATGFHAE</sequence>
<feature type="compositionally biased region" description="Polar residues" evidence="1">
    <location>
        <begin position="50"/>
        <end position="59"/>
    </location>
</feature>
<reference evidence="2 3" key="1">
    <citation type="submission" date="2020-01" db="EMBL/GenBank/DDBJ databases">
        <title>Aspergillus terreus IFO 6365 whole genome shotgun sequence.</title>
        <authorList>
            <person name="Kanamasa S."/>
            <person name="Takahashi H."/>
        </authorList>
    </citation>
    <scope>NUCLEOTIDE SEQUENCE [LARGE SCALE GENOMIC DNA]</scope>
    <source>
        <strain evidence="2 3">IFO 6365</strain>
    </source>
</reference>
<accession>A0A5M3Z8A5</accession>
<feature type="compositionally biased region" description="Low complexity" evidence="1">
    <location>
        <begin position="60"/>
        <end position="77"/>
    </location>
</feature>
<feature type="region of interest" description="Disordered" evidence="1">
    <location>
        <begin position="22"/>
        <end position="101"/>
    </location>
</feature>
<comment type="caution">
    <text evidence="2">The sequence shown here is derived from an EMBL/GenBank/DDBJ whole genome shotgun (WGS) entry which is preliminary data.</text>
</comment>
<protein>
    <submittedName>
        <fullName evidence="2">Uncharacterized protein</fullName>
    </submittedName>
</protein>
<name>A0A5M3Z8A5_ASPTE</name>
<gene>
    <name evidence="2" type="ORF">ATEIFO6365_0008049800</name>
</gene>
<organism evidence="2 3">
    <name type="scientific">Aspergillus terreus</name>
    <dbReference type="NCBI Taxonomy" id="33178"/>
    <lineage>
        <taxon>Eukaryota</taxon>
        <taxon>Fungi</taxon>
        <taxon>Dikarya</taxon>
        <taxon>Ascomycota</taxon>
        <taxon>Pezizomycotina</taxon>
        <taxon>Eurotiomycetes</taxon>
        <taxon>Eurotiomycetidae</taxon>
        <taxon>Eurotiales</taxon>
        <taxon>Aspergillaceae</taxon>
        <taxon>Aspergillus</taxon>
        <taxon>Aspergillus subgen. Circumdati</taxon>
    </lineage>
</organism>
<keyword evidence="3" id="KW-1185">Reference proteome</keyword>
<feature type="region of interest" description="Disordered" evidence="1">
    <location>
        <begin position="135"/>
        <end position="195"/>
    </location>
</feature>
<feature type="compositionally biased region" description="Low complexity" evidence="1">
    <location>
        <begin position="135"/>
        <end position="151"/>
    </location>
</feature>
<proteinExistence type="predicted"/>
<evidence type="ECO:0000256" key="1">
    <source>
        <dbReference type="SAM" id="MobiDB-lite"/>
    </source>
</evidence>
<dbReference type="AlphaFoldDB" id="A0A5M3Z8A5"/>
<dbReference type="VEuPathDB" id="FungiDB:ATEG_06760"/>
<evidence type="ECO:0000313" key="3">
    <source>
        <dbReference type="Proteomes" id="UP000452235"/>
    </source>
</evidence>
<dbReference type="Proteomes" id="UP000452235">
    <property type="component" value="Unassembled WGS sequence"/>
</dbReference>
<dbReference type="OrthoDB" id="422086at2759"/>
<evidence type="ECO:0000313" key="2">
    <source>
        <dbReference type="EMBL" id="GFF18554.1"/>
    </source>
</evidence>
<dbReference type="EMBL" id="BLJY01000008">
    <property type="protein sequence ID" value="GFF18554.1"/>
    <property type="molecule type" value="Genomic_DNA"/>
</dbReference>